<dbReference type="EMBL" id="VLKU01000004">
    <property type="protein sequence ID" value="TWI35127.1"/>
    <property type="molecule type" value="Genomic_DNA"/>
</dbReference>
<gene>
    <name evidence="2" type="ORF">IQ24_01636</name>
</gene>
<dbReference type="AlphaFoldDB" id="A0A562NSD7"/>
<feature type="compositionally biased region" description="Acidic residues" evidence="1">
    <location>
        <begin position="37"/>
        <end position="46"/>
    </location>
</feature>
<dbReference type="Pfam" id="PF07721">
    <property type="entry name" value="TPR_4"/>
    <property type="match status" value="2"/>
</dbReference>
<reference evidence="2 3" key="1">
    <citation type="journal article" date="2015" name="Stand. Genomic Sci.">
        <title>Genomic Encyclopedia of Bacterial and Archaeal Type Strains, Phase III: the genomes of soil and plant-associated and newly described type strains.</title>
        <authorList>
            <person name="Whitman W.B."/>
            <person name="Woyke T."/>
            <person name="Klenk H.P."/>
            <person name="Zhou Y."/>
            <person name="Lilburn T.G."/>
            <person name="Beck B.J."/>
            <person name="De Vos P."/>
            <person name="Vandamme P."/>
            <person name="Eisen J.A."/>
            <person name="Garrity G."/>
            <person name="Hugenholtz P."/>
            <person name="Kyrpides N.C."/>
        </authorList>
    </citation>
    <scope>NUCLEOTIDE SEQUENCE [LARGE SCALE GENOMIC DNA]</scope>
    <source>
        <strain evidence="2 3">CGMCC 1.5364</strain>
    </source>
</reference>
<feature type="region of interest" description="Disordered" evidence="1">
    <location>
        <begin position="1"/>
        <end position="60"/>
    </location>
</feature>
<evidence type="ECO:0000256" key="1">
    <source>
        <dbReference type="SAM" id="MobiDB-lite"/>
    </source>
</evidence>
<comment type="caution">
    <text evidence="2">The sequence shown here is derived from an EMBL/GenBank/DDBJ whole genome shotgun (WGS) entry which is preliminary data.</text>
</comment>
<dbReference type="SUPFAM" id="SSF48452">
    <property type="entry name" value="TPR-like"/>
    <property type="match status" value="1"/>
</dbReference>
<evidence type="ECO:0000313" key="3">
    <source>
        <dbReference type="Proteomes" id="UP000316225"/>
    </source>
</evidence>
<dbReference type="Gene3D" id="1.25.40.10">
    <property type="entry name" value="Tetratricopeptide repeat domain"/>
    <property type="match status" value="1"/>
</dbReference>
<feature type="compositionally biased region" description="Low complexity" evidence="1">
    <location>
        <begin position="1"/>
        <end position="11"/>
    </location>
</feature>
<accession>A0A562NSD7</accession>
<dbReference type="InterPro" id="IPR011990">
    <property type="entry name" value="TPR-like_helical_dom_sf"/>
</dbReference>
<dbReference type="InterPro" id="IPR011717">
    <property type="entry name" value="TPR-4"/>
</dbReference>
<keyword evidence="3" id="KW-1185">Reference proteome</keyword>
<name>A0A562NSD7_9RHOB</name>
<sequence>MNNSSLSLNSSQYLDGPLGKGEGPDAFATTEWRQQSEDESWQDGDEPGTPPPPPNSQQHGQVLSSLALIYLRHGDPARAMVLSLAGMAMGDLTPSTILIVAEAMLRAGDPEQAMTVLTRFDRKPDQPGALSHAPNQAEIAARHYITARILHRRGDNEGARAALARSREAQLLHGGQA</sequence>
<evidence type="ECO:0000313" key="2">
    <source>
        <dbReference type="EMBL" id="TWI35127.1"/>
    </source>
</evidence>
<proteinExistence type="predicted"/>
<dbReference type="RefSeq" id="WP_145397365.1">
    <property type="nucleotide sequence ID" value="NZ_VLKU01000004.1"/>
</dbReference>
<dbReference type="Proteomes" id="UP000316225">
    <property type="component" value="Unassembled WGS sequence"/>
</dbReference>
<dbReference type="OrthoDB" id="7776200at2"/>
<protein>
    <submittedName>
        <fullName evidence="2">Tetratricopeptide repeat protein</fullName>
    </submittedName>
</protein>
<dbReference type="GO" id="GO:0042802">
    <property type="term" value="F:identical protein binding"/>
    <property type="evidence" value="ECO:0007669"/>
    <property type="project" value="InterPro"/>
</dbReference>
<organism evidence="2 3">
    <name type="scientific">Paracoccus sulfuroxidans</name>
    <dbReference type="NCBI Taxonomy" id="384678"/>
    <lineage>
        <taxon>Bacteria</taxon>
        <taxon>Pseudomonadati</taxon>
        <taxon>Pseudomonadota</taxon>
        <taxon>Alphaproteobacteria</taxon>
        <taxon>Rhodobacterales</taxon>
        <taxon>Paracoccaceae</taxon>
        <taxon>Paracoccus</taxon>
    </lineage>
</organism>